<evidence type="ECO:0000256" key="1">
    <source>
        <dbReference type="SAM" id="SignalP"/>
    </source>
</evidence>
<keyword evidence="1" id="KW-0732">Signal</keyword>
<proteinExistence type="predicted"/>
<evidence type="ECO:0000313" key="3">
    <source>
        <dbReference type="Proteomes" id="UP001158576"/>
    </source>
</evidence>
<keyword evidence="3" id="KW-1185">Reference proteome</keyword>
<name>A0ABN7RJF5_OIKDI</name>
<protein>
    <submittedName>
        <fullName evidence="2">Oidioi.mRNA.OKI2018_I69.PAR.g8470.t1.cds</fullName>
    </submittedName>
</protein>
<dbReference type="EMBL" id="OU015568">
    <property type="protein sequence ID" value="CAG5076479.1"/>
    <property type="molecule type" value="Genomic_DNA"/>
</dbReference>
<feature type="signal peptide" evidence="1">
    <location>
        <begin position="1"/>
        <end position="18"/>
    </location>
</feature>
<organism evidence="2 3">
    <name type="scientific">Oikopleura dioica</name>
    <name type="common">Tunicate</name>
    <dbReference type="NCBI Taxonomy" id="34765"/>
    <lineage>
        <taxon>Eukaryota</taxon>
        <taxon>Metazoa</taxon>
        <taxon>Chordata</taxon>
        <taxon>Tunicata</taxon>
        <taxon>Appendicularia</taxon>
        <taxon>Copelata</taxon>
        <taxon>Oikopleuridae</taxon>
        <taxon>Oikopleura</taxon>
    </lineage>
</organism>
<gene>
    <name evidence="2" type="ORF">OKIOD_LOCUS28</name>
</gene>
<evidence type="ECO:0000313" key="2">
    <source>
        <dbReference type="EMBL" id="CAG5076479.1"/>
    </source>
</evidence>
<sequence>MKNLSFVFFLVFSEIGKAIETVDERKNDFRLAKRFSYFWKDASNDAALLNTEMNLLSELNQRLEAPVALEDGNQRMKYEQARRLLGQRLAAKVDNLVDAPEFLRRYHFQSQEPSNQNLWDITR</sequence>
<feature type="chain" id="PRO_5047201361" evidence="1">
    <location>
        <begin position="19"/>
        <end position="123"/>
    </location>
</feature>
<reference evidence="2 3" key="1">
    <citation type="submission" date="2021-04" db="EMBL/GenBank/DDBJ databases">
        <authorList>
            <person name="Bliznina A."/>
        </authorList>
    </citation>
    <scope>NUCLEOTIDE SEQUENCE [LARGE SCALE GENOMIC DNA]</scope>
</reference>
<accession>A0ABN7RJF5</accession>
<dbReference type="Proteomes" id="UP001158576">
    <property type="component" value="Chromosome PAR"/>
</dbReference>